<dbReference type="GO" id="GO:0071555">
    <property type="term" value="P:cell wall organization"/>
    <property type="evidence" value="ECO:0007669"/>
    <property type="project" value="UniProtKB-KW"/>
</dbReference>
<sequence length="341" mass="35113">SSGCTITSFADMASAVKSCSHLILDSIAVPAGKTLDLSGTPENAVVEFRGTTTFGFAEWKGPLISWKNPGANSWVVGAEGNMVNCGGERWWDGKGGPSGKVKPRAFDIVGPRGGGVKGLYLKNTPVGAISVNGGHDFTIVGCTIDSGDGDTLGAKNTDAIGFSASSGMRVLNNYVHNQDDCVVVLTSQDTIVEGNKCVASHGISLTPMDSTINGFLARNNVIEGGDCGLRIKAQTGMRSSVSNASFVSNTLTDIKQYGIDVQFNYPARPEDAVKSSSSIETSGSTMSGISFSDITGNVQAGGYPVAIVCGEGACKDWKWEGVSITGGNKFPCVGAPAGAAC</sequence>
<dbReference type="SUPFAM" id="SSF51126">
    <property type="entry name" value="Pectin lyase-like"/>
    <property type="match status" value="1"/>
</dbReference>
<dbReference type="InterPro" id="IPR006626">
    <property type="entry name" value="PbH1"/>
</dbReference>
<keyword evidence="4" id="KW-0677">Repeat</keyword>
<dbReference type="EMBL" id="KZ819668">
    <property type="protein sequence ID" value="PWN27305.1"/>
    <property type="molecule type" value="Genomic_DNA"/>
</dbReference>
<evidence type="ECO:0000256" key="9">
    <source>
        <dbReference type="ARBA" id="ARBA00034074"/>
    </source>
</evidence>
<comment type="similarity">
    <text evidence="1 10">Belongs to the glycosyl hydrolase 28 family.</text>
</comment>
<evidence type="ECO:0000256" key="2">
    <source>
        <dbReference type="ARBA" id="ARBA00012736"/>
    </source>
</evidence>
<dbReference type="OrthoDB" id="1546079at2759"/>
<feature type="non-terminal residue" evidence="11">
    <location>
        <position position="341"/>
    </location>
</feature>
<dbReference type="Proteomes" id="UP000245884">
    <property type="component" value="Unassembled WGS sequence"/>
</dbReference>
<dbReference type="AlphaFoldDB" id="A0A316UW11"/>
<dbReference type="STRING" id="1569628.A0A316UW11"/>
<dbReference type="InterPro" id="IPR011050">
    <property type="entry name" value="Pectin_lyase_fold/virulence"/>
</dbReference>
<reference evidence="11 12" key="1">
    <citation type="journal article" date="2018" name="Mol. Biol. Evol.">
        <title>Broad Genomic Sampling Reveals a Smut Pathogenic Ancestry of the Fungal Clade Ustilaginomycotina.</title>
        <authorList>
            <person name="Kijpornyongpan T."/>
            <person name="Mondo S.J."/>
            <person name="Barry K."/>
            <person name="Sandor L."/>
            <person name="Lee J."/>
            <person name="Lipzen A."/>
            <person name="Pangilinan J."/>
            <person name="LaButti K."/>
            <person name="Hainaut M."/>
            <person name="Henrissat B."/>
            <person name="Grigoriev I.V."/>
            <person name="Spatafora J.W."/>
            <person name="Aime M.C."/>
        </authorList>
    </citation>
    <scope>NUCLEOTIDE SEQUENCE [LARGE SCALE GENOMIC DNA]</scope>
    <source>
        <strain evidence="11 12">MCA 5214</strain>
    </source>
</reference>
<dbReference type="InterPro" id="IPR012334">
    <property type="entry name" value="Pectin_lyas_fold"/>
</dbReference>
<dbReference type="PANTHER" id="PTHR31884">
    <property type="entry name" value="POLYGALACTURONASE"/>
    <property type="match status" value="1"/>
</dbReference>
<dbReference type="GO" id="GO:0005576">
    <property type="term" value="C:extracellular region"/>
    <property type="evidence" value="ECO:0007669"/>
    <property type="project" value="TreeGrafter"/>
</dbReference>
<dbReference type="Pfam" id="PF00295">
    <property type="entry name" value="Glyco_hydro_28"/>
    <property type="match status" value="1"/>
</dbReference>
<dbReference type="RefSeq" id="XP_025361917.1">
    <property type="nucleotide sequence ID" value="XM_025504187.1"/>
</dbReference>
<dbReference type="GO" id="GO:0045490">
    <property type="term" value="P:pectin catabolic process"/>
    <property type="evidence" value="ECO:0007669"/>
    <property type="project" value="TreeGrafter"/>
</dbReference>
<evidence type="ECO:0000256" key="7">
    <source>
        <dbReference type="ARBA" id="ARBA00023295"/>
    </source>
</evidence>
<proteinExistence type="inferred from homology"/>
<gene>
    <name evidence="11" type="ORF">BDZ90DRAFT_214111</name>
</gene>
<evidence type="ECO:0000256" key="10">
    <source>
        <dbReference type="RuleBase" id="RU361169"/>
    </source>
</evidence>
<keyword evidence="5 10" id="KW-0378">Hydrolase</keyword>
<evidence type="ECO:0000256" key="1">
    <source>
        <dbReference type="ARBA" id="ARBA00008834"/>
    </source>
</evidence>
<protein>
    <recommendedName>
        <fullName evidence="2">endo-polygalacturonase</fullName>
        <ecNumber evidence="2">3.2.1.15</ecNumber>
    </recommendedName>
</protein>
<name>A0A316UW11_9BASI</name>
<dbReference type="GO" id="GO:0004650">
    <property type="term" value="F:polygalacturonase activity"/>
    <property type="evidence" value="ECO:0007669"/>
    <property type="project" value="UniProtKB-EC"/>
</dbReference>
<keyword evidence="6" id="KW-1015">Disulfide bond</keyword>
<keyword evidence="8" id="KW-0961">Cell wall biogenesis/degradation</keyword>
<evidence type="ECO:0000256" key="6">
    <source>
        <dbReference type="ARBA" id="ARBA00023157"/>
    </source>
</evidence>
<dbReference type="Gene3D" id="2.160.20.10">
    <property type="entry name" value="Single-stranded right-handed beta-helix, Pectin lyase-like"/>
    <property type="match status" value="1"/>
</dbReference>
<dbReference type="InterPro" id="IPR050434">
    <property type="entry name" value="Glycosyl_hydrlase_28"/>
</dbReference>
<comment type="catalytic activity">
    <reaction evidence="9">
        <text>(1,4-alpha-D-galacturonosyl)n+m + H2O = (1,4-alpha-D-galacturonosyl)n + (1,4-alpha-D-galacturonosyl)m.</text>
        <dbReference type="EC" id="3.2.1.15"/>
    </reaction>
</comment>
<evidence type="ECO:0000256" key="3">
    <source>
        <dbReference type="ARBA" id="ARBA00022729"/>
    </source>
</evidence>
<organism evidence="11 12">
    <name type="scientific">Jaminaea rosea</name>
    <dbReference type="NCBI Taxonomy" id="1569628"/>
    <lineage>
        <taxon>Eukaryota</taxon>
        <taxon>Fungi</taxon>
        <taxon>Dikarya</taxon>
        <taxon>Basidiomycota</taxon>
        <taxon>Ustilaginomycotina</taxon>
        <taxon>Exobasidiomycetes</taxon>
        <taxon>Microstromatales</taxon>
        <taxon>Microstromatales incertae sedis</taxon>
        <taxon>Jaminaea</taxon>
    </lineage>
</organism>
<evidence type="ECO:0000313" key="11">
    <source>
        <dbReference type="EMBL" id="PWN27305.1"/>
    </source>
</evidence>
<evidence type="ECO:0000313" key="12">
    <source>
        <dbReference type="Proteomes" id="UP000245884"/>
    </source>
</evidence>
<evidence type="ECO:0000256" key="8">
    <source>
        <dbReference type="ARBA" id="ARBA00023316"/>
    </source>
</evidence>
<dbReference type="EC" id="3.2.1.15" evidence="2"/>
<feature type="non-terminal residue" evidence="11">
    <location>
        <position position="1"/>
    </location>
</feature>
<accession>A0A316UW11</accession>
<keyword evidence="7 10" id="KW-0326">Glycosidase</keyword>
<dbReference type="SMART" id="SM00710">
    <property type="entry name" value="PbH1"/>
    <property type="match status" value="6"/>
</dbReference>
<evidence type="ECO:0000256" key="5">
    <source>
        <dbReference type="ARBA" id="ARBA00022801"/>
    </source>
</evidence>
<dbReference type="GeneID" id="37026010"/>
<keyword evidence="3" id="KW-0732">Signal</keyword>
<dbReference type="InterPro" id="IPR000743">
    <property type="entry name" value="Glyco_hydro_28"/>
</dbReference>
<keyword evidence="12" id="KW-1185">Reference proteome</keyword>
<dbReference type="PANTHER" id="PTHR31884:SF1">
    <property type="entry name" value="POLYGALACTURONASE"/>
    <property type="match status" value="1"/>
</dbReference>
<evidence type="ECO:0000256" key="4">
    <source>
        <dbReference type="ARBA" id="ARBA00022737"/>
    </source>
</evidence>